<accession>A0ABT4RBF2</accession>
<organism evidence="5 6">
    <name type="scientific">Solirubrobacter deserti</name>
    <dbReference type="NCBI Taxonomy" id="2282478"/>
    <lineage>
        <taxon>Bacteria</taxon>
        <taxon>Bacillati</taxon>
        <taxon>Actinomycetota</taxon>
        <taxon>Thermoleophilia</taxon>
        <taxon>Solirubrobacterales</taxon>
        <taxon>Solirubrobacteraceae</taxon>
        <taxon>Solirubrobacter</taxon>
    </lineage>
</organism>
<dbReference type="Proteomes" id="UP001147700">
    <property type="component" value="Unassembled WGS sequence"/>
</dbReference>
<dbReference type="RefSeq" id="WP_202954835.1">
    <property type="nucleotide sequence ID" value="NZ_JAPCID010000001.1"/>
</dbReference>
<feature type="transmembrane region" description="Helical" evidence="3">
    <location>
        <begin position="49"/>
        <end position="70"/>
    </location>
</feature>
<feature type="region of interest" description="Disordered" evidence="2">
    <location>
        <begin position="73"/>
        <end position="126"/>
    </location>
</feature>
<evidence type="ECO:0000313" key="5">
    <source>
        <dbReference type="EMBL" id="MDA0135873.1"/>
    </source>
</evidence>
<evidence type="ECO:0000256" key="1">
    <source>
        <dbReference type="SAM" id="Coils"/>
    </source>
</evidence>
<feature type="compositionally biased region" description="Low complexity" evidence="2">
    <location>
        <begin position="98"/>
        <end position="110"/>
    </location>
</feature>
<name>A0ABT4RBF2_9ACTN</name>
<dbReference type="Pfam" id="PF14257">
    <property type="entry name" value="DUF4349"/>
    <property type="match status" value="1"/>
</dbReference>
<keyword evidence="3" id="KW-0472">Membrane</keyword>
<comment type="caution">
    <text evidence="5">The sequence shown here is derived from an EMBL/GenBank/DDBJ whole genome shotgun (WGS) entry which is preliminary data.</text>
</comment>
<feature type="coiled-coil region" evidence="1">
    <location>
        <begin position="216"/>
        <end position="273"/>
    </location>
</feature>
<evidence type="ECO:0000313" key="6">
    <source>
        <dbReference type="Proteomes" id="UP001147700"/>
    </source>
</evidence>
<keyword evidence="3" id="KW-1133">Transmembrane helix</keyword>
<sequence length="355" mass="37809">MPDLETLLRDVKPEPDPAWTLKLDTRVANRFPQPPSRFKRRMITIGEHMVAIVASLAVAGVMAVVVIAGLSGGGGDEEEPASGGSGEVAAMAPTEPNSMSEDSSGASSAAQPESKRSVVPATVAPQDRAVKTNASLTLSTTPDRVPALADRVIATVDSLGGFVQSSQVEQPSERTASATLALRIPSARLDDGLARISKLAHVKARSQQTEDLTDMREVLESRVRDARADREGLRNRLAKATTDKDRQRLRAALDRASRRVTQAQREVNELGAEVSYATVDLSIEGERRRGAAAAPGDRWTPGDAIGDAVRVLEVIAGVALIALAIILPIAAIALLAVFAGRIFTRRRRERALEVA</sequence>
<evidence type="ECO:0000259" key="4">
    <source>
        <dbReference type="Pfam" id="PF14257"/>
    </source>
</evidence>
<gene>
    <name evidence="5" type="ORF">OJ962_00070</name>
</gene>
<evidence type="ECO:0000256" key="3">
    <source>
        <dbReference type="SAM" id="Phobius"/>
    </source>
</evidence>
<feature type="transmembrane region" description="Helical" evidence="3">
    <location>
        <begin position="314"/>
        <end position="340"/>
    </location>
</feature>
<feature type="domain" description="DUF4349" evidence="4">
    <location>
        <begin position="128"/>
        <end position="339"/>
    </location>
</feature>
<dbReference type="InterPro" id="IPR025645">
    <property type="entry name" value="DUF4349"/>
</dbReference>
<proteinExistence type="predicted"/>
<reference evidence="5" key="1">
    <citation type="submission" date="2022-10" db="EMBL/GenBank/DDBJ databases">
        <title>The WGS of Solirubrobacter sp. CPCC 204708.</title>
        <authorList>
            <person name="Jiang Z."/>
        </authorList>
    </citation>
    <scope>NUCLEOTIDE SEQUENCE</scope>
    <source>
        <strain evidence="5">CPCC 204708</strain>
    </source>
</reference>
<keyword evidence="1" id="KW-0175">Coiled coil</keyword>
<dbReference type="EMBL" id="JAPCID010000001">
    <property type="protein sequence ID" value="MDA0135873.1"/>
    <property type="molecule type" value="Genomic_DNA"/>
</dbReference>
<keyword evidence="6" id="KW-1185">Reference proteome</keyword>
<keyword evidence="3" id="KW-0812">Transmembrane</keyword>
<protein>
    <submittedName>
        <fullName evidence="5">DUF4349 domain-containing protein</fullName>
    </submittedName>
</protein>
<evidence type="ECO:0000256" key="2">
    <source>
        <dbReference type="SAM" id="MobiDB-lite"/>
    </source>
</evidence>